<gene>
    <name evidence="1" type="ORF">CGS49_11410</name>
</gene>
<keyword evidence="2" id="KW-1185">Reference proteome</keyword>
<sequence length="450" mass="48607">MIRITYREAKENVLKLRAEGHAGYAPKGQDIVCAAVSTLMQALAFSVNDREDGFAVASSSGAAGTYLELQARATPENRVKFELVTDGLELVAQLYPKFVTFNDGTGTEDMVDLQLFADGGDGGTAGDGAESAPAVQAPELRPAQERLAKRSHPGKSAKAGAPAPAADSGADTGSEAAKEDAPGEEKPETQQEKQEPEHKPADPAEKRRAFGQLMQGEYAAEFEEAMQRAAQVAAQNIQNNPQVKALMDALGEAYGVDASSPDSLTALTDAVKNGKVKNDAYYETLAAEKGISVKTAREMDRMEGELQRANAEKQRAEQMRAAAEHQQRVAAVQAQWQAEAERLQQKYPSFALDEVLNNPAVADMIRRGIGLEAAYRAAYFDQLMENQTAKTAKQVEQGVAARIQQRGQRPTENGVRPGGAAETKVDVEHMTRAQRAELARRARRGERIVL</sequence>
<comment type="caution">
    <text evidence="1">The sequence shown here is derived from an EMBL/GenBank/DDBJ whole genome shotgun (WGS) entry which is preliminary data.</text>
</comment>
<dbReference type="Proteomes" id="UP000220959">
    <property type="component" value="Unassembled WGS sequence"/>
</dbReference>
<reference evidence="1 2" key="1">
    <citation type="journal article" date="2017" name="Front. Microbiol.">
        <title>New Insights into the Diversity of the Genus Faecalibacterium.</title>
        <authorList>
            <person name="Benevides L."/>
            <person name="Burman S."/>
            <person name="Martin R."/>
            <person name="Robert V."/>
            <person name="Thomas M."/>
            <person name="Miquel S."/>
            <person name="Chain F."/>
            <person name="Sokol H."/>
            <person name="Bermudez-Humaran L.G."/>
            <person name="Morrison M."/>
            <person name="Langella P."/>
            <person name="Azevedo V.A."/>
            <person name="Chatel J.M."/>
            <person name="Soares S."/>
        </authorList>
    </citation>
    <scope>NUCLEOTIDE SEQUENCE [LARGE SCALE GENOMIC DNA]</scope>
    <source>
        <strain evidence="2">CNCM I-4541</strain>
    </source>
</reference>
<accession>A0ACC9CXV4</accession>
<organism evidence="1 2">
    <name type="scientific">Faecalibacterium langellae</name>
    <dbReference type="NCBI Taxonomy" id="3435293"/>
    <lineage>
        <taxon>Bacteria</taxon>
        <taxon>Bacillati</taxon>
        <taxon>Bacillota</taxon>
        <taxon>Clostridia</taxon>
        <taxon>Eubacteriales</taxon>
        <taxon>Oscillospiraceae</taxon>
        <taxon>Faecalibacterium</taxon>
    </lineage>
</organism>
<evidence type="ECO:0000313" key="2">
    <source>
        <dbReference type="Proteomes" id="UP000220959"/>
    </source>
</evidence>
<proteinExistence type="predicted"/>
<protein>
    <submittedName>
        <fullName evidence="1">Uncharacterized protein</fullName>
    </submittedName>
</protein>
<evidence type="ECO:0000313" key="1">
    <source>
        <dbReference type="EMBL" id="PDX60583.1"/>
    </source>
</evidence>
<dbReference type="EMBL" id="NMTR01000021">
    <property type="protein sequence ID" value="PDX60583.1"/>
    <property type="molecule type" value="Genomic_DNA"/>
</dbReference>
<name>A0ACC9CXV4_9FIRM</name>